<dbReference type="EMBL" id="JAAGNN010000026">
    <property type="protein sequence ID" value="KAF4071950.1"/>
    <property type="molecule type" value="Genomic_DNA"/>
</dbReference>
<accession>A0A7J5ZN76</accession>
<dbReference type="GO" id="GO:0090090">
    <property type="term" value="P:negative regulation of canonical Wnt signaling pathway"/>
    <property type="evidence" value="ECO:0007669"/>
    <property type="project" value="TreeGrafter"/>
</dbReference>
<keyword evidence="2" id="KW-0175">Coiled coil</keyword>
<evidence type="ECO:0000313" key="5">
    <source>
        <dbReference type="Proteomes" id="UP000593565"/>
    </source>
</evidence>
<protein>
    <submittedName>
        <fullName evidence="4">Uncharacterized protein</fullName>
    </submittedName>
</protein>
<dbReference type="Proteomes" id="UP000593565">
    <property type="component" value="Unassembled WGS sequence"/>
</dbReference>
<reference evidence="4 5" key="1">
    <citation type="submission" date="2020-02" db="EMBL/GenBank/DDBJ databases">
        <title>A chromosome-scale genome assembly of the black bullhead catfish (Ameiurus melas).</title>
        <authorList>
            <person name="Wen M."/>
            <person name="Zham M."/>
            <person name="Cabau C."/>
            <person name="Klopp C."/>
            <person name="Donnadieu C."/>
            <person name="Roques C."/>
            <person name="Bouchez O."/>
            <person name="Lampietro C."/>
            <person name="Jouanno E."/>
            <person name="Herpin A."/>
            <person name="Louis A."/>
            <person name="Berthelot C."/>
            <person name="Parey E."/>
            <person name="Roest-Crollius H."/>
            <person name="Braasch I."/>
            <person name="Postlethwait J."/>
            <person name="Robinson-Rechavi M."/>
            <person name="Echchiki A."/>
            <person name="Begum T."/>
            <person name="Montfort J."/>
            <person name="Schartl M."/>
            <person name="Bobe J."/>
            <person name="Guiguen Y."/>
        </authorList>
    </citation>
    <scope>NUCLEOTIDE SEQUENCE [LARGE SCALE GENOMIC DNA]</scope>
    <source>
        <strain evidence="4">M_S1</strain>
        <tissue evidence="4">Blood</tissue>
    </source>
</reference>
<proteinExistence type="inferred from homology"/>
<dbReference type="Pfam" id="PF15268">
    <property type="entry name" value="Dapper"/>
    <property type="match status" value="1"/>
</dbReference>
<dbReference type="AlphaFoldDB" id="A0A7J5ZN76"/>
<dbReference type="InterPro" id="IPR024843">
    <property type="entry name" value="Dapper"/>
</dbReference>
<evidence type="ECO:0000256" key="1">
    <source>
        <dbReference type="ARBA" id="ARBA00010807"/>
    </source>
</evidence>
<gene>
    <name evidence="4" type="ORF">AMELA_G00268720</name>
</gene>
<keyword evidence="5" id="KW-1185">Reference proteome</keyword>
<feature type="region of interest" description="Disordered" evidence="3">
    <location>
        <begin position="454"/>
        <end position="518"/>
    </location>
</feature>
<feature type="compositionally biased region" description="Polar residues" evidence="3">
    <location>
        <begin position="90"/>
        <end position="104"/>
    </location>
</feature>
<evidence type="ECO:0000256" key="3">
    <source>
        <dbReference type="SAM" id="MobiDB-lite"/>
    </source>
</evidence>
<comment type="caution">
    <text evidence="4">The sequence shown here is derived from an EMBL/GenBank/DDBJ whole genome shotgun (WGS) entry which is preliminary data.</text>
</comment>
<feature type="compositionally biased region" description="Low complexity" evidence="3">
    <location>
        <begin position="493"/>
        <end position="504"/>
    </location>
</feature>
<evidence type="ECO:0000313" key="4">
    <source>
        <dbReference type="EMBL" id="KAF4071950.1"/>
    </source>
</evidence>
<dbReference type="PANTHER" id="PTHR15919:SF1">
    <property type="entry name" value="DAPPER HOMOLOG 3"/>
    <property type="match status" value="1"/>
</dbReference>
<comment type="similarity">
    <text evidence="1">Belongs to the dapper family.</text>
</comment>
<organism evidence="4 5">
    <name type="scientific">Ameiurus melas</name>
    <name type="common">Black bullhead</name>
    <name type="synonym">Silurus melas</name>
    <dbReference type="NCBI Taxonomy" id="219545"/>
    <lineage>
        <taxon>Eukaryota</taxon>
        <taxon>Metazoa</taxon>
        <taxon>Chordata</taxon>
        <taxon>Craniata</taxon>
        <taxon>Vertebrata</taxon>
        <taxon>Euteleostomi</taxon>
        <taxon>Actinopterygii</taxon>
        <taxon>Neopterygii</taxon>
        <taxon>Teleostei</taxon>
        <taxon>Ostariophysi</taxon>
        <taxon>Siluriformes</taxon>
        <taxon>Ictaluridae</taxon>
        <taxon>Ameiurus</taxon>
    </lineage>
</organism>
<name>A0A7J5ZN76_AMEME</name>
<evidence type="ECO:0000256" key="2">
    <source>
        <dbReference type="ARBA" id="ARBA00023054"/>
    </source>
</evidence>
<feature type="region of interest" description="Disordered" evidence="3">
    <location>
        <begin position="83"/>
        <end position="119"/>
    </location>
</feature>
<sequence length="561" mass="63539">MHRGISLHMTSRNKGLLEDMVSRLWELETARQRQERLVLSVLAAGNSEKERETLKWEQKQLQVAPSGVMVVLHQQFSELTMDSNNEDNLDSVSSSGLHKQSDVQSPLRHSRSSPSLSFYSHRGRSMENAYVVDWEGQRTRPLRAFLPRSFSAPYPPLEGIAEGIEDAEDDDNETLWSKGQTPKGEDLNGTDMGPIMNLNEDGGSIRIHCDHQGPTVEMDEGPTEEDIQQAMRVETYIFGLLQRYYLNQTPTSTEVLSSNPDCWQELHAYPPNYCEQPEHSEWQEWEIFNDEKASQDMYYLGNDAERFSHSCKDPGSSIESSSIIADIDSHCLHRPCVSPPLTSESPKQDWEPTSLDLAHQLPLARLYQEERWPSIGQRHVKTTNQSFSEGNSQSQGFTTKPEHGYYTLGWDMDMHCFNEDYMSSQRLWSSTADLSQEEKETLLRAEERLLRDSNLPFHISPHSSTKYTEQDHNIGNETNARGTQEDGSDSSLSETCSPGSSSRSSDSDESGGLVWPQQVPPYVPSFSQNAPTAMVRIKASHALKRKILRFRSGSLKVMTTV</sequence>
<dbReference type="GO" id="GO:0005737">
    <property type="term" value="C:cytoplasm"/>
    <property type="evidence" value="ECO:0007669"/>
    <property type="project" value="TreeGrafter"/>
</dbReference>
<dbReference type="PANTHER" id="PTHR15919">
    <property type="entry name" value="DAPPER-RELATED"/>
    <property type="match status" value="1"/>
</dbReference>